<evidence type="ECO:0000313" key="4">
    <source>
        <dbReference type="Proteomes" id="UP000023152"/>
    </source>
</evidence>
<dbReference type="AlphaFoldDB" id="X6LBM8"/>
<feature type="transmembrane region" description="Helical" evidence="2">
    <location>
        <begin position="48"/>
        <end position="70"/>
    </location>
</feature>
<feature type="region of interest" description="Disordered" evidence="1">
    <location>
        <begin position="117"/>
        <end position="148"/>
    </location>
</feature>
<evidence type="ECO:0000256" key="1">
    <source>
        <dbReference type="SAM" id="MobiDB-lite"/>
    </source>
</evidence>
<organism evidence="3 4">
    <name type="scientific">Reticulomyxa filosa</name>
    <dbReference type="NCBI Taxonomy" id="46433"/>
    <lineage>
        <taxon>Eukaryota</taxon>
        <taxon>Sar</taxon>
        <taxon>Rhizaria</taxon>
        <taxon>Retaria</taxon>
        <taxon>Foraminifera</taxon>
        <taxon>Monothalamids</taxon>
        <taxon>Reticulomyxidae</taxon>
        <taxon>Reticulomyxa</taxon>
    </lineage>
</organism>
<comment type="caution">
    <text evidence="3">The sequence shown here is derived from an EMBL/GenBank/DDBJ whole genome shotgun (WGS) entry which is preliminary data.</text>
</comment>
<keyword evidence="2" id="KW-0812">Transmembrane</keyword>
<proteinExistence type="predicted"/>
<sequence>MADRLEQRFSDFEKLLKKHTGQSSDKYLGLSSLLQYIPTTLDISSSGLIVIGLYFVLMFMIFGGIIIVMSQRFSYQFWNKQSVNSNETKLLGSGKYAQYIDEKVAFEIYKEELSRLGDDSLPRDEEENKSDDEQEKHDSNKKRPIHRVQMINKMREQQIAYEKYKERLAIEKENERYSKIKQKRQQKQSKPLKSKSLDKKYQYQMRERKEKLKHLLFGTWELAIQNVKNLFLNR</sequence>
<reference evidence="3 4" key="1">
    <citation type="journal article" date="2013" name="Curr. Biol.">
        <title>The Genome of the Foraminiferan Reticulomyxa filosa.</title>
        <authorList>
            <person name="Glockner G."/>
            <person name="Hulsmann N."/>
            <person name="Schleicher M."/>
            <person name="Noegel A.A."/>
            <person name="Eichinger L."/>
            <person name="Gallinger C."/>
            <person name="Pawlowski J."/>
            <person name="Sierra R."/>
            <person name="Euteneuer U."/>
            <person name="Pillet L."/>
            <person name="Moustafa A."/>
            <person name="Platzer M."/>
            <person name="Groth M."/>
            <person name="Szafranski K."/>
            <person name="Schliwa M."/>
        </authorList>
    </citation>
    <scope>NUCLEOTIDE SEQUENCE [LARGE SCALE GENOMIC DNA]</scope>
</reference>
<feature type="compositionally biased region" description="Basic residues" evidence="1">
    <location>
        <begin position="179"/>
        <end position="193"/>
    </location>
</feature>
<name>X6LBM8_RETFI</name>
<protein>
    <submittedName>
        <fullName evidence="3">Uncharacterized protein</fullName>
    </submittedName>
</protein>
<dbReference type="EMBL" id="ASPP01046428">
    <property type="protein sequence ID" value="ETN98546.1"/>
    <property type="molecule type" value="Genomic_DNA"/>
</dbReference>
<evidence type="ECO:0000313" key="3">
    <source>
        <dbReference type="EMBL" id="ETN98546.1"/>
    </source>
</evidence>
<accession>X6LBM8</accession>
<evidence type="ECO:0000256" key="2">
    <source>
        <dbReference type="SAM" id="Phobius"/>
    </source>
</evidence>
<feature type="region of interest" description="Disordered" evidence="1">
    <location>
        <begin position="179"/>
        <end position="199"/>
    </location>
</feature>
<gene>
    <name evidence="3" type="ORF">RFI_38941</name>
</gene>
<keyword evidence="2" id="KW-0472">Membrane</keyword>
<dbReference type="Proteomes" id="UP000023152">
    <property type="component" value="Unassembled WGS sequence"/>
</dbReference>
<feature type="compositionally biased region" description="Acidic residues" evidence="1">
    <location>
        <begin position="124"/>
        <end position="133"/>
    </location>
</feature>
<keyword evidence="4" id="KW-1185">Reference proteome</keyword>
<keyword evidence="2" id="KW-1133">Transmembrane helix</keyword>